<dbReference type="CDD" id="cd04300">
    <property type="entry name" value="GT35_Glycogen_Phosphorylase"/>
    <property type="match status" value="1"/>
</dbReference>
<dbReference type="GO" id="GO:0005737">
    <property type="term" value="C:cytoplasm"/>
    <property type="evidence" value="ECO:0007669"/>
    <property type="project" value="UniProtKB-SubCell"/>
</dbReference>
<evidence type="ECO:0000256" key="13">
    <source>
        <dbReference type="RuleBase" id="RU000587"/>
    </source>
</evidence>
<dbReference type="EMBL" id="FKBS01000014">
    <property type="protein sequence ID" value="SAI29427.1"/>
    <property type="molecule type" value="Genomic_DNA"/>
</dbReference>
<dbReference type="RefSeq" id="WP_066412076.1">
    <property type="nucleotide sequence ID" value="NZ_FKBS01000014.1"/>
</dbReference>
<name>A0A157P7A1_9BORD</name>
<dbReference type="InterPro" id="IPR035090">
    <property type="entry name" value="Pyridoxal_P_attach_site"/>
</dbReference>
<comment type="subcellular location">
    <subcellularLocation>
        <location evidence="3">Cytoplasm</location>
    </subcellularLocation>
</comment>
<comment type="function">
    <text evidence="11">Phosphorylase is an important allosteric enzyme in carbohydrate metabolism. Enzymes from different sources differ in their regulatory mechanisms and in their natural substrates. However, all known phosphorylases share catalytic and structural properties.</text>
</comment>
<dbReference type="PROSITE" id="PS00102">
    <property type="entry name" value="PHOSPHORYLASE"/>
    <property type="match status" value="1"/>
</dbReference>
<keyword evidence="9 12" id="KW-0663">Pyridoxal phosphate</keyword>
<gene>
    <name evidence="14" type="primary">malP</name>
    <name evidence="14" type="ORF">SAMEA1982600_02332</name>
</gene>
<dbReference type="GO" id="GO:0008184">
    <property type="term" value="F:glycogen phosphorylase activity"/>
    <property type="evidence" value="ECO:0007669"/>
    <property type="project" value="InterPro"/>
</dbReference>
<dbReference type="Gene3D" id="3.40.50.2000">
    <property type="entry name" value="Glycogen Phosphorylase B"/>
    <property type="match status" value="2"/>
</dbReference>
<dbReference type="PANTHER" id="PTHR11468">
    <property type="entry name" value="GLYCOGEN PHOSPHORYLASE"/>
    <property type="match status" value="1"/>
</dbReference>
<evidence type="ECO:0000256" key="9">
    <source>
        <dbReference type="ARBA" id="ARBA00022898"/>
    </source>
</evidence>
<organism evidence="14 15">
    <name type="scientific">Bordetella ansorpii</name>
    <dbReference type="NCBI Taxonomy" id="288768"/>
    <lineage>
        <taxon>Bacteria</taxon>
        <taxon>Pseudomonadati</taxon>
        <taxon>Pseudomonadota</taxon>
        <taxon>Betaproteobacteria</taxon>
        <taxon>Burkholderiales</taxon>
        <taxon>Alcaligenaceae</taxon>
        <taxon>Bordetella</taxon>
    </lineage>
</organism>
<sequence>MPDLPRNASSDQTVQEAAVIQQELASELKYRLAKTPERATEDDWLVAICMVVRRRVVTALLATQHRRQANPAKKVYYLSMEFLVGRSLVSNLLSLGMLEPARMAMANLGLDLERIADREHDAALGNGGLGRLAACFVESLATMDLPGMGCGIKYDYGLFRQEFDGPAQVERADFWGSDHSPWLIERADESCIVNLYGHVEESHAADGAYRPTWIPGNTLLGIPHDMPIIGYGGRAANLLRLYSARASEVLEMGVFNAGDYVGAVQHQISTETISKVLYPSDEPSQGRELRLIQEYFLTACAMNDILREFSESGLPIEKLHTRAAIQLNDTHPTLVIAELMRLLVDHYTLPWDVAWSVTRATCSYTNHTLLPEALERWPVDLMTRVLPRHMQIIYEINARLLRRARAHWGDDDPRVAAVSLIEEGGTRHVRMAHLAIVGSHSINGVAQLHTELIKQSLVPHFYELMPERFNNKTNGITPRRWLAQANPPLAALLDQTLGPEWVVELERLRELTRHQDDPDFIERLARIKLANKERLARHVHGSMGVLLDPASLYDVQIKRIHEYKRQLLHVLHIIHLYLRIVDHGDDVAPRTHVFAGKAAPGYAAAKRIIHLIRSVARTINGDPRCRGRLNVVFLPDYKVTLAERIIPAADVSEQISTAGTEASGTGNMKLALNGALTVGTLDGANIEIRDCVGPENFYAFGLLAEEVGAMRRDGSYHPAQYAARSPALAEVLDTLIDGRYDSDRGQYRLLYDELMRRDHYFHLADFDAYVDAHRTIARDFTDRQAWHRKALHCMAHLGHFSSDRTVREYAREIWKLEGA</sequence>
<dbReference type="InterPro" id="IPR011833">
    <property type="entry name" value="Glycg_phsphrylas"/>
</dbReference>
<keyword evidence="5" id="KW-0963">Cytoplasm</keyword>
<dbReference type="EC" id="2.4.1.1" evidence="13"/>
<evidence type="ECO:0000256" key="3">
    <source>
        <dbReference type="ARBA" id="ARBA00004496"/>
    </source>
</evidence>
<dbReference type="NCBIfam" id="TIGR02093">
    <property type="entry name" value="P_ylase"/>
    <property type="match status" value="1"/>
</dbReference>
<dbReference type="AlphaFoldDB" id="A0A157P7A1"/>
<dbReference type="OrthoDB" id="7229284at2"/>
<feature type="modified residue" description="N6-(pyridoxal phosphate)lysine" evidence="12">
    <location>
        <position position="669"/>
    </location>
</feature>
<evidence type="ECO:0000256" key="6">
    <source>
        <dbReference type="ARBA" id="ARBA00022533"/>
    </source>
</evidence>
<dbReference type="Pfam" id="PF00343">
    <property type="entry name" value="Phosphorylase"/>
    <property type="match status" value="1"/>
</dbReference>
<keyword evidence="6" id="KW-0021">Allosteric enzyme</keyword>
<evidence type="ECO:0000256" key="5">
    <source>
        <dbReference type="ARBA" id="ARBA00022490"/>
    </source>
</evidence>
<comment type="function">
    <text evidence="13">Allosteric enzyme that catalyzes the rate-limiting step in glycogen catabolism, the phosphorolytic cleavage of glycogen to produce glucose-1-phosphate, and plays a central role in maintaining cellular and organismal glucose homeostasis.</text>
</comment>
<dbReference type="PANTHER" id="PTHR11468:SF25">
    <property type="entry name" value="MALTODEXTRIN PHOSPHORYLASE"/>
    <property type="match status" value="1"/>
</dbReference>
<evidence type="ECO:0000313" key="14">
    <source>
        <dbReference type="EMBL" id="SAI29427.1"/>
    </source>
</evidence>
<protein>
    <recommendedName>
        <fullName evidence="13">Alpha-1,4 glucan phosphorylase</fullName>
        <ecNumber evidence="13">2.4.1.1</ecNumber>
    </recommendedName>
</protein>
<dbReference type="Proteomes" id="UP000077037">
    <property type="component" value="Unassembled WGS sequence"/>
</dbReference>
<dbReference type="FunFam" id="3.40.50.2000:FF:000003">
    <property type="entry name" value="Alpha-1,4 glucan phosphorylase"/>
    <property type="match status" value="1"/>
</dbReference>
<evidence type="ECO:0000313" key="15">
    <source>
        <dbReference type="Proteomes" id="UP000077037"/>
    </source>
</evidence>
<proteinExistence type="inferred from homology"/>
<keyword evidence="10 13" id="KW-0119">Carbohydrate metabolism</keyword>
<evidence type="ECO:0000256" key="4">
    <source>
        <dbReference type="ARBA" id="ARBA00006047"/>
    </source>
</evidence>
<dbReference type="GO" id="GO:0030170">
    <property type="term" value="F:pyridoxal phosphate binding"/>
    <property type="evidence" value="ECO:0007669"/>
    <property type="project" value="InterPro"/>
</dbReference>
<evidence type="ECO:0000256" key="8">
    <source>
        <dbReference type="ARBA" id="ARBA00022679"/>
    </source>
</evidence>
<evidence type="ECO:0000256" key="2">
    <source>
        <dbReference type="ARBA" id="ARBA00001933"/>
    </source>
</evidence>
<comment type="similarity">
    <text evidence="4 13">Belongs to the glycogen phosphorylase family.</text>
</comment>
<evidence type="ECO:0000256" key="1">
    <source>
        <dbReference type="ARBA" id="ARBA00001275"/>
    </source>
</evidence>
<keyword evidence="8 13" id="KW-0808">Transferase</keyword>
<dbReference type="PIRSF" id="PIRSF000460">
    <property type="entry name" value="Pprylas_GlgP"/>
    <property type="match status" value="1"/>
</dbReference>
<evidence type="ECO:0000256" key="10">
    <source>
        <dbReference type="ARBA" id="ARBA00023277"/>
    </source>
</evidence>
<comment type="catalytic activity">
    <reaction evidence="1 13">
        <text>[(1-&gt;4)-alpha-D-glucosyl](n) + phosphate = [(1-&gt;4)-alpha-D-glucosyl](n-1) + alpha-D-glucose 1-phosphate</text>
        <dbReference type="Rhea" id="RHEA:41732"/>
        <dbReference type="Rhea" id="RHEA-COMP:9584"/>
        <dbReference type="Rhea" id="RHEA-COMP:9586"/>
        <dbReference type="ChEBI" id="CHEBI:15444"/>
        <dbReference type="ChEBI" id="CHEBI:43474"/>
        <dbReference type="ChEBI" id="CHEBI:58601"/>
        <dbReference type="EC" id="2.4.1.1"/>
    </reaction>
</comment>
<accession>A0A157P7A1</accession>
<evidence type="ECO:0000256" key="12">
    <source>
        <dbReference type="PIRSR" id="PIRSR000460-1"/>
    </source>
</evidence>
<reference evidence="14 15" key="1">
    <citation type="submission" date="2016-03" db="EMBL/GenBank/DDBJ databases">
        <authorList>
            <consortium name="Pathogen Informatics"/>
        </authorList>
    </citation>
    <scope>NUCLEOTIDE SEQUENCE [LARGE SCALE GENOMIC DNA]</scope>
    <source>
        <strain evidence="14 15">NCTC13364</strain>
    </source>
</reference>
<dbReference type="FunFam" id="3.40.50.2000:FF:000153">
    <property type="entry name" value="Alpha-1,4 glucan phosphorylase"/>
    <property type="match status" value="1"/>
</dbReference>
<comment type="cofactor">
    <cofactor evidence="2 13">
        <name>pyridoxal 5'-phosphate</name>
        <dbReference type="ChEBI" id="CHEBI:597326"/>
    </cofactor>
</comment>
<dbReference type="GO" id="GO:0005980">
    <property type="term" value="P:glycogen catabolic process"/>
    <property type="evidence" value="ECO:0007669"/>
    <property type="project" value="TreeGrafter"/>
</dbReference>
<evidence type="ECO:0000256" key="11">
    <source>
        <dbReference type="ARBA" id="ARBA00025174"/>
    </source>
</evidence>
<keyword evidence="7 13" id="KW-0328">Glycosyltransferase</keyword>
<dbReference type="InterPro" id="IPR000811">
    <property type="entry name" value="Glyco_trans_35"/>
</dbReference>
<evidence type="ECO:0000256" key="7">
    <source>
        <dbReference type="ARBA" id="ARBA00022676"/>
    </source>
</evidence>
<dbReference type="SUPFAM" id="SSF53756">
    <property type="entry name" value="UDP-Glycosyltransferase/glycogen phosphorylase"/>
    <property type="match status" value="1"/>
</dbReference>